<dbReference type="AlphaFoldDB" id="S2KFY5"/>
<proteinExistence type="predicted"/>
<accession>S2KFY5</accession>
<dbReference type="SUPFAM" id="SSF49879">
    <property type="entry name" value="SMAD/FHA domain"/>
    <property type="match status" value="1"/>
</dbReference>
<evidence type="ECO:0000259" key="1">
    <source>
        <dbReference type="Pfam" id="PF16697"/>
    </source>
</evidence>
<evidence type="ECO:0000313" key="4">
    <source>
        <dbReference type="EMBL" id="EPC00825.1"/>
    </source>
</evidence>
<dbReference type="EMBL" id="ASTJ01000039">
    <property type="protein sequence ID" value="EPC00825.1"/>
    <property type="molecule type" value="Genomic_DNA"/>
</dbReference>
<feature type="domain" description="YscD/Y4YQ C-terminal" evidence="3">
    <location>
        <begin position="347"/>
        <end position="397"/>
    </location>
</feature>
<dbReference type="Pfam" id="PF21934">
    <property type="entry name" value="Yop-YscD_ppl_3rd"/>
    <property type="match status" value="1"/>
</dbReference>
<name>S2KFY5_LITA3</name>
<dbReference type="Gene3D" id="3.30.70.1770">
    <property type="match status" value="1"/>
</dbReference>
<dbReference type="Proteomes" id="UP000014463">
    <property type="component" value="Unassembled WGS sequence"/>
</dbReference>
<evidence type="ECO:0008006" key="6">
    <source>
        <dbReference type="Google" id="ProtNLM"/>
    </source>
</evidence>
<sequence length="399" mass="43786">MASAFMSSLSSFVLPVTEVFSTLEVMSGFHRGVVVPLEQPVCRIGSSPQSDVMLSDDDITAEHVTLRFHARMVAIEAVGGDVEVGGKYLKQGTGWRTNLPVTIAIGNVQLQLSQPVLSLPPVIQLIRESVTPIVQSAHQSAPALLQFVRKSVSPAFQRCRRHLAPALGFCSKRLAPISLFIHKQITKLPIPEAWRERFKSLSRRQSNDTRIRMKRSAVVTALCTTVVLIGAYQFVGANKAGASISASALHSTALLHPEAAEAALILAMSEDHTPAEALKQQLAQAGLDSLQVEDAGNHLVVSGEFAPNRYNDWQSVQRWFDQRYGSSLVLISNARPGLTPEKPEFQFQAVWFGENPYVIDARGERLYPGASLPEGWVLSDIKDNRVTLRRGDDQFSLTL</sequence>
<reference evidence="4 5" key="1">
    <citation type="journal article" date="2013" name="Genome Announc.">
        <title>Draft genome sequence of the moderately halophilic gammaproteobacterium Halomonas anticariensis FP35.</title>
        <authorList>
            <person name="Tahrioui A."/>
            <person name="Quesada E."/>
            <person name="Llamas I."/>
        </authorList>
    </citation>
    <scope>NUCLEOTIDE SEQUENCE [LARGE SCALE GENOMIC DNA]</scope>
    <source>
        <strain evidence="5">DSM 16096 / CECT 5854 / LMG 22089 / FP35</strain>
    </source>
</reference>
<dbReference type="eggNOG" id="ENOG5032SWF">
    <property type="taxonomic scope" value="Bacteria"/>
</dbReference>
<dbReference type="STRING" id="1121939.L861_13625"/>
<feature type="domain" description="YscD cytoplasmic" evidence="1">
    <location>
        <begin position="24"/>
        <end position="80"/>
    </location>
</feature>
<protein>
    <recommendedName>
        <fullName evidence="6">YscD cytoplasmic domain-containing protein</fullName>
    </recommendedName>
</protein>
<dbReference type="InterPro" id="IPR008984">
    <property type="entry name" value="SMAD_FHA_dom_sf"/>
</dbReference>
<dbReference type="InterPro" id="IPR057770">
    <property type="entry name" value="YscD/Y4YQ_C"/>
</dbReference>
<keyword evidence="5" id="KW-1185">Reference proteome</keyword>
<dbReference type="PATRIC" id="fig|1121939.11.peg.3903"/>
<organism evidence="4 5">
    <name type="scientific">Litchfieldella anticariensis (strain DSM 16096 / CECT 5854 / CIP 108499 / LMG 22089 / FP35)</name>
    <name type="common">Halomonas anticariensis</name>
    <dbReference type="NCBI Taxonomy" id="1121939"/>
    <lineage>
        <taxon>Bacteria</taxon>
        <taxon>Pseudomonadati</taxon>
        <taxon>Pseudomonadota</taxon>
        <taxon>Gammaproteobacteria</taxon>
        <taxon>Oceanospirillales</taxon>
        <taxon>Halomonadaceae</taxon>
        <taxon>Litchfieldella</taxon>
    </lineage>
</organism>
<dbReference type="Gene3D" id="2.60.200.20">
    <property type="match status" value="1"/>
</dbReference>
<dbReference type="InterPro" id="IPR053946">
    <property type="entry name" value="YscD_ppl_3rd"/>
</dbReference>
<evidence type="ECO:0000259" key="3">
    <source>
        <dbReference type="Pfam" id="PF23893"/>
    </source>
</evidence>
<gene>
    <name evidence="4" type="ORF">L861_13625</name>
</gene>
<dbReference type="Pfam" id="PF16697">
    <property type="entry name" value="Yop-YscD_cpl"/>
    <property type="match status" value="1"/>
</dbReference>
<evidence type="ECO:0000259" key="2">
    <source>
        <dbReference type="Pfam" id="PF21934"/>
    </source>
</evidence>
<feature type="domain" description="YscD-like Bon-like" evidence="2">
    <location>
        <begin position="275"/>
        <end position="334"/>
    </location>
</feature>
<comment type="caution">
    <text evidence="4">The sequence shown here is derived from an EMBL/GenBank/DDBJ whole genome shotgun (WGS) entry which is preliminary data.</text>
</comment>
<evidence type="ECO:0000313" key="5">
    <source>
        <dbReference type="Proteomes" id="UP000014463"/>
    </source>
</evidence>
<dbReference type="InterPro" id="IPR032030">
    <property type="entry name" value="YscD_cytoplasmic_dom"/>
</dbReference>
<dbReference type="Pfam" id="PF23893">
    <property type="entry name" value="Y4YQ_C"/>
    <property type="match status" value="1"/>
</dbReference>